<proteinExistence type="predicted"/>
<dbReference type="CDD" id="cd02696">
    <property type="entry name" value="MurNAc-LAA"/>
    <property type="match status" value="1"/>
</dbReference>
<dbReference type="Pfam" id="PF01520">
    <property type="entry name" value="Amidase_3"/>
    <property type="match status" value="1"/>
</dbReference>
<dbReference type="EMBL" id="JACOOK010000001">
    <property type="protein sequence ID" value="MBC5615924.1"/>
    <property type="molecule type" value="Genomic_DNA"/>
</dbReference>
<evidence type="ECO:0000313" key="6">
    <source>
        <dbReference type="EMBL" id="MBC5615924.1"/>
    </source>
</evidence>
<accession>A0ABR7CJU9</accession>
<feature type="region of interest" description="Disordered" evidence="4">
    <location>
        <begin position="268"/>
        <end position="303"/>
    </location>
</feature>
<dbReference type="PANTHER" id="PTHR30404:SF0">
    <property type="entry name" value="N-ACETYLMURAMOYL-L-ALANINE AMIDASE AMIC"/>
    <property type="match status" value="1"/>
</dbReference>
<keyword evidence="7" id="KW-1185">Reference proteome</keyword>
<dbReference type="PANTHER" id="PTHR30404">
    <property type="entry name" value="N-ACETYLMURAMOYL-L-ALANINE AMIDASE"/>
    <property type="match status" value="1"/>
</dbReference>
<organism evidence="6 7">
    <name type="scientific">Alistipes hominis</name>
    <dbReference type="NCBI Taxonomy" id="2763015"/>
    <lineage>
        <taxon>Bacteria</taxon>
        <taxon>Pseudomonadati</taxon>
        <taxon>Bacteroidota</taxon>
        <taxon>Bacteroidia</taxon>
        <taxon>Bacteroidales</taxon>
        <taxon>Rikenellaceae</taxon>
        <taxon>Alistipes</taxon>
    </lineage>
</organism>
<keyword evidence="3" id="KW-0378">Hydrolase</keyword>
<evidence type="ECO:0000256" key="1">
    <source>
        <dbReference type="ARBA" id="ARBA00001561"/>
    </source>
</evidence>
<dbReference type="EC" id="3.5.1.28" evidence="2"/>
<dbReference type="SUPFAM" id="SSF53187">
    <property type="entry name" value="Zn-dependent exopeptidases"/>
    <property type="match status" value="1"/>
</dbReference>
<sequence length="393" mass="42913">MKVSSLTFLTVSVVFLSLFGVVITANAQKKEIGINTVVIDAGHGGRDAGAVGRIYKEKDINLDVALRLGKMIGQKYPDVKVVYTRKTDVLIPLNERGNIANKAGADLFISIHINSNKSSAPSGTSTYVMGVDKAGKNLDVAMKENDVISYEDDYSTKYQGYVPGSPESFIIFSLIQSAYLSQSCTFADMVQKQFASQTKMQNRGVHQAGFLVLWSAAMPSILAEFGFISNPAEEKFVGSDKGRETYARCLFNAFSEYKVRSEGRGTRIVLSDDDGDDSQPRNDSAADFARDEPETAATESVADDSGGEIVYRVQVASAPQKLPKNSSRFGPYRGEVQEIVIGGTYKYFVGGTSSYHEALSLQTQVRKSIRDAFLVAFDGDKTIPVGEARRRQQ</sequence>
<dbReference type="Proteomes" id="UP000636891">
    <property type="component" value="Unassembled WGS sequence"/>
</dbReference>
<reference evidence="6 7" key="1">
    <citation type="submission" date="2020-08" db="EMBL/GenBank/DDBJ databases">
        <title>Genome public.</title>
        <authorList>
            <person name="Liu C."/>
            <person name="Sun Q."/>
        </authorList>
    </citation>
    <scope>NUCLEOTIDE SEQUENCE [LARGE SCALE GENOMIC DNA]</scope>
    <source>
        <strain evidence="6 7">New-7</strain>
    </source>
</reference>
<dbReference type="RefSeq" id="WP_101571301.1">
    <property type="nucleotide sequence ID" value="NZ_JACOOK010000001.1"/>
</dbReference>
<evidence type="ECO:0000256" key="3">
    <source>
        <dbReference type="ARBA" id="ARBA00022801"/>
    </source>
</evidence>
<evidence type="ECO:0000256" key="2">
    <source>
        <dbReference type="ARBA" id="ARBA00011901"/>
    </source>
</evidence>
<evidence type="ECO:0000313" key="7">
    <source>
        <dbReference type="Proteomes" id="UP000636891"/>
    </source>
</evidence>
<dbReference type="InterPro" id="IPR050695">
    <property type="entry name" value="N-acetylmuramoyl_amidase_3"/>
</dbReference>
<dbReference type="InterPro" id="IPR002508">
    <property type="entry name" value="MurNAc-LAA_cat"/>
</dbReference>
<protein>
    <recommendedName>
        <fullName evidence="2">N-acetylmuramoyl-L-alanine amidase</fullName>
        <ecNumber evidence="2">3.5.1.28</ecNumber>
    </recommendedName>
</protein>
<evidence type="ECO:0000259" key="5">
    <source>
        <dbReference type="SMART" id="SM00646"/>
    </source>
</evidence>
<feature type="domain" description="MurNAc-LAA" evidence="5">
    <location>
        <begin position="97"/>
        <end position="255"/>
    </location>
</feature>
<gene>
    <name evidence="6" type="ORF">H8S08_02670</name>
</gene>
<dbReference type="Gene3D" id="3.40.630.40">
    <property type="entry name" value="Zn-dependent exopeptidases"/>
    <property type="match status" value="1"/>
</dbReference>
<comment type="caution">
    <text evidence="6">The sequence shown here is derived from an EMBL/GenBank/DDBJ whole genome shotgun (WGS) entry which is preliminary data.</text>
</comment>
<dbReference type="SMART" id="SM00646">
    <property type="entry name" value="Ami_3"/>
    <property type="match status" value="1"/>
</dbReference>
<name>A0ABR7CJU9_9BACT</name>
<evidence type="ECO:0000256" key="4">
    <source>
        <dbReference type="SAM" id="MobiDB-lite"/>
    </source>
</evidence>
<comment type="catalytic activity">
    <reaction evidence="1">
        <text>Hydrolyzes the link between N-acetylmuramoyl residues and L-amino acid residues in certain cell-wall glycopeptides.</text>
        <dbReference type="EC" id="3.5.1.28"/>
    </reaction>
</comment>